<feature type="domain" description="GH15-like" evidence="1">
    <location>
        <begin position="2"/>
        <end position="306"/>
    </location>
</feature>
<dbReference type="EMBL" id="JAOPGA020000617">
    <property type="protein sequence ID" value="KAL0480014.1"/>
    <property type="molecule type" value="Genomic_DNA"/>
</dbReference>
<proteinExistence type="predicted"/>
<evidence type="ECO:0000259" key="1">
    <source>
        <dbReference type="Pfam" id="PF00723"/>
    </source>
</evidence>
<dbReference type="GO" id="GO:0005975">
    <property type="term" value="P:carbohydrate metabolic process"/>
    <property type="evidence" value="ECO:0007669"/>
    <property type="project" value="InterPro"/>
</dbReference>
<evidence type="ECO:0000313" key="3">
    <source>
        <dbReference type="Proteomes" id="UP001431209"/>
    </source>
</evidence>
<dbReference type="SUPFAM" id="SSF48208">
    <property type="entry name" value="Six-hairpin glycosidases"/>
    <property type="match status" value="1"/>
</dbReference>
<dbReference type="InterPro" id="IPR011613">
    <property type="entry name" value="GH15-like"/>
</dbReference>
<dbReference type="GO" id="GO:0004553">
    <property type="term" value="F:hydrolase activity, hydrolyzing O-glycosyl compounds"/>
    <property type="evidence" value="ECO:0007669"/>
    <property type="project" value="UniProtKB-ARBA"/>
</dbReference>
<accession>A0AAW2YTR5</accession>
<name>A0AAW2YTR5_9EUKA</name>
<evidence type="ECO:0000313" key="2">
    <source>
        <dbReference type="EMBL" id="KAL0480014.1"/>
    </source>
</evidence>
<dbReference type="Proteomes" id="UP001431209">
    <property type="component" value="Unassembled WGS sequence"/>
</dbReference>
<dbReference type="Gene3D" id="1.50.10.10">
    <property type="match status" value="1"/>
</dbReference>
<dbReference type="Pfam" id="PF00723">
    <property type="entry name" value="Glyco_hydro_15"/>
    <property type="match status" value="1"/>
</dbReference>
<dbReference type="InterPro" id="IPR008928">
    <property type="entry name" value="6-hairpin_glycosidase_sf"/>
</dbReference>
<reference evidence="2 3" key="1">
    <citation type="submission" date="2024-03" db="EMBL/GenBank/DDBJ databases">
        <title>The Acrasis kona genome and developmental transcriptomes reveal deep origins of eukaryotic multicellular pathways.</title>
        <authorList>
            <person name="Sheikh S."/>
            <person name="Fu C.-J."/>
            <person name="Brown M.W."/>
            <person name="Baldauf S.L."/>
        </authorList>
    </citation>
    <scope>NUCLEOTIDE SEQUENCE [LARGE SCALE GENOMIC DNA]</scope>
    <source>
        <strain evidence="2 3">ATCC MYA-3509</strain>
    </source>
</reference>
<protein>
    <submittedName>
        <fullName evidence="2">Trehalase</fullName>
    </submittedName>
</protein>
<comment type="caution">
    <text evidence="2">The sequence shown here is derived from an EMBL/GenBank/DDBJ whole genome shotgun (WGS) entry which is preliminary data.</text>
</comment>
<gene>
    <name evidence="2" type="ORF">AKO1_007316</name>
</gene>
<dbReference type="AlphaFoldDB" id="A0AAW2YTR5"/>
<dbReference type="PANTHER" id="PTHR31616:SF0">
    <property type="entry name" value="GLUCAN 1,4-ALPHA-GLUCOSIDASE"/>
    <property type="match status" value="1"/>
</dbReference>
<dbReference type="InterPro" id="IPR012341">
    <property type="entry name" value="6hp_glycosidase-like_sf"/>
</dbReference>
<sequence length="348" mass="39798">MTIKSFLHAGALEESKASFTWLTRVMRSNGEEMRACYTLTGKLVPDEKYPEMEGYMQSLPIRKGNHANNQFQLSMYGDIMECAYLFIKAGHVVDIETGRLLSELTNQCADRWRSKDSGIWELQELQNYTFSKMACWLALNRAIQLADEGHLEPTWIPRWTRERDRIRKWVDQHCWCDSKQAYTFYPGTDRLDAAILLVARVGFDNDGDRMKSTCRAIVKELGRGPLLYRYSGMEKEEGCFIACSFWMVEALVAFKQVDEAIQLFQQLIKSLDRHLGLLTEMVDPDTMSALGNFPQGLSHLSLIFAANAITEATTGNDDSTVSDNQQEESRVLDRLVEVATQMTQNHVF</sequence>
<dbReference type="PANTHER" id="PTHR31616">
    <property type="entry name" value="TREHALASE"/>
    <property type="match status" value="1"/>
</dbReference>
<organism evidence="2 3">
    <name type="scientific">Acrasis kona</name>
    <dbReference type="NCBI Taxonomy" id="1008807"/>
    <lineage>
        <taxon>Eukaryota</taxon>
        <taxon>Discoba</taxon>
        <taxon>Heterolobosea</taxon>
        <taxon>Tetramitia</taxon>
        <taxon>Eutetramitia</taxon>
        <taxon>Acrasidae</taxon>
        <taxon>Acrasis</taxon>
    </lineage>
</organism>
<keyword evidence="3" id="KW-1185">Reference proteome</keyword>